<keyword evidence="2" id="KW-0004">4Fe-4S</keyword>
<dbReference type="InterPro" id="IPR050340">
    <property type="entry name" value="Cytosolic_Fe-S_CAF"/>
</dbReference>
<accession>A0A6A6WJH2</accession>
<protein>
    <recommendedName>
        <fullName evidence="5">Nuclear architecture-related protein 1</fullName>
    </recommendedName>
</protein>
<keyword evidence="9" id="KW-1185">Reference proteome</keyword>
<feature type="domain" description="Iron hydrogenase large subunit C-terminal" evidence="7">
    <location>
        <begin position="136"/>
        <end position="481"/>
    </location>
</feature>
<proteinExistence type="inferred from homology"/>
<sequence>MSAILSSDDLNDFISPGVACIKPIETLPKETSNENPYEVTTEDKVAALNAPPASISLTDCLACSGCVTSAEAVLVSLQSHTEVANTLNAHPSLELAQSAEDCKRGLVNGGVIGTGKALDGVNTTVGISDAESLVFVASMSPQARASLAATYNITERQAGNLVAQLLSGPQGLKSGGTYRSGFTWVLDTNTLREAALVLAADEVQASLRCSSDTPKKPILTSACPGWICYAEKTHPYVLPHLSRLKSPQALAGTLVKSVLSQKLNISPSRIWHLAIMPCFDKKLEASRSELTSASWIPQSAQTLEHQPVRDVDCVITARELVHLAASRSISLSSLPLTPIAHIPFPDPILSSFLFPSTPKANGSPAAGSSGGYLHHIMSTLAHTSPHLTITTSRGRNADVLEHALVDRATGATVLKTARFYGFRNIQNLVRRLKPKRASRIPGAAARQIAASSSSHSGGAGAADEFAYVEVMACPGGCTNGGGQIKVSEVADVRGDNSLGVADGMSGMEGVQVKPGVKEQKEWLARVDEAYYSASSSSSSSSEGEDRDDVGPGDSMDVDVDMDADTRRGRGGAQNLATTEILNSEVDVVVNGISHRYIHEVLQHWADVTQIPLDKLVFTSYREVESDVGSNGNNGNNSRKGKAKKVSDVERVAGLASSIGGGW</sequence>
<dbReference type="PANTHER" id="PTHR11615">
    <property type="entry name" value="NITRATE, FORMATE, IRON DEHYDROGENASE"/>
    <property type="match status" value="1"/>
</dbReference>
<reference evidence="8" key="1">
    <citation type="journal article" date="2020" name="Stud. Mycol.">
        <title>101 Dothideomycetes genomes: a test case for predicting lifestyles and emergence of pathogens.</title>
        <authorList>
            <person name="Haridas S."/>
            <person name="Albert R."/>
            <person name="Binder M."/>
            <person name="Bloem J."/>
            <person name="Labutti K."/>
            <person name="Salamov A."/>
            <person name="Andreopoulos B."/>
            <person name="Baker S."/>
            <person name="Barry K."/>
            <person name="Bills G."/>
            <person name="Bluhm B."/>
            <person name="Cannon C."/>
            <person name="Castanera R."/>
            <person name="Culley D."/>
            <person name="Daum C."/>
            <person name="Ezra D."/>
            <person name="Gonzalez J."/>
            <person name="Henrissat B."/>
            <person name="Kuo A."/>
            <person name="Liang C."/>
            <person name="Lipzen A."/>
            <person name="Lutzoni F."/>
            <person name="Magnuson J."/>
            <person name="Mondo S."/>
            <person name="Nolan M."/>
            <person name="Ohm R."/>
            <person name="Pangilinan J."/>
            <person name="Park H.-J."/>
            <person name="Ramirez L."/>
            <person name="Alfaro M."/>
            <person name="Sun H."/>
            <person name="Tritt A."/>
            <person name="Yoshinaga Y."/>
            <person name="Zwiers L.-H."/>
            <person name="Turgeon B."/>
            <person name="Goodwin S."/>
            <person name="Spatafora J."/>
            <person name="Crous P."/>
            <person name="Grigoriev I."/>
        </authorList>
    </citation>
    <scope>NUCLEOTIDE SEQUENCE</scope>
    <source>
        <strain evidence="8">CBS 121739</strain>
    </source>
</reference>
<dbReference type="Pfam" id="PF02906">
    <property type="entry name" value="Fe_hyd_lg_C"/>
    <property type="match status" value="1"/>
</dbReference>
<evidence type="ECO:0000256" key="6">
    <source>
        <dbReference type="SAM" id="MobiDB-lite"/>
    </source>
</evidence>
<evidence type="ECO:0000256" key="3">
    <source>
        <dbReference type="ARBA" id="ARBA00023014"/>
    </source>
</evidence>
<dbReference type="Gene3D" id="3.40.50.1780">
    <property type="match status" value="1"/>
</dbReference>
<dbReference type="Gene3D" id="3.40.950.10">
    <property type="entry name" value="Fe-only Hydrogenase (Larger Subunit), Chain L, domain 3"/>
    <property type="match status" value="1"/>
</dbReference>
<gene>
    <name evidence="8" type="ORF">EJ05DRAFT_535246</name>
</gene>
<dbReference type="GO" id="GO:0051539">
    <property type="term" value="F:4 iron, 4 sulfur cluster binding"/>
    <property type="evidence" value="ECO:0007669"/>
    <property type="project" value="UniProtKB-KW"/>
</dbReference>
<keyword evidence="3" id="KW-0411">Iron-sulfur</keyword>
<evidence type="ECO:0000256" key="1">
    <source>
        <dbReference type="ARBA" id="ARBA00006596"/>
    </source>
</evidence>
<feature type="compositionally biased region" description="Low complexity" evidence="6">
    <location>
        <begin position="628"/>
        <end position="637"/>
    </location>
</feature>
<evidence type="ECO:0000256" key="4">
    <source>
        <dbReference type="ARBA" id="ARBA00025099"/>
    </source>
</evidence>
<organism evidence="8 9">
    <name type="scientific">Pseudovirgaria hyperparasitica</name>
    <dbReference type="NCBI Taxonomy" id="470096"/>
    <lineage>
        <taxon>Eukaryota</taxon>
        <taxon>Fungi</taxon>
        <taxon>Dikarya</taxon>
        <taxon>Ascomycota</taxon>
        <taxon>Pezizomycotina</taxon>
        <taxon>Dothideomycetes</taxon>
        <taxon>Dothideomycetes incertae sedis</taxon>
        <taxon>Acrospermales</taxon>
        <taxon>Acrospermaceae</taxon>
        <taxon>Pseudovirgaria</taxon>
    </lineage>
</organism>
<dbReference type="SUPFAM" id="SSF53920">
    <property type="entry name" value="Fe-only hydrogenase"/>
    <property type="match status" value="1"/>
</dbReference>
<dbReference type="InterPro" id="IPR004108">
    <property type="entry name" value="Fe_hydrogenase_lsu_C"/>
</dbReference>
<keyword evidence="2" id="KW-0479">Metal-binding</keyword>
<feature type="region of interest" description="Disordered" evidence="6">
    <location>
        <begin position="625"/>
        <end position="645"/>
    </location>
</feature>
<dbReference type="InterPro" id="IPR009016">
    <property type="entry name" value="Fe_hydrogenase"/>
</dbReference>
<name>A0A6A6WJH2_9PEZI</name>
<comment type="similarity">
    <text evidence="1">Belongs to the NARF family.</text>
</comment>
<dbReference type="RefSeq" id="XP_033604388.1">
    <property type="nucleotide sequence ID" value="XM_033749237.1"/>
</dbReference>
<dbReference type="EMBL" id="ML996566">
    <property type="protein sequence ID" value="KAF2761937.1"/>
    <property type="molecule type" value="Genomic_DNA"/>
</dbReference>
<feature type="region of interest" description="Disordered" evidence="6">
    <location>
        <begin position="533"/>
        <end position="571"/>
    </location>
</feature>
<dbReference type="GeneID" id="54490291"/>
<evidence type="ECO:0000259" key="7">
    <source>
        <dbReference type="Pfam" id="PF02906"/>
    </source>
</evidence>
<evidence type="ECO:0000256" key="2">
    <source>
        <dbReference type="ARBA" id="ARBA00022485"/>
    </source>
</evidence>
<dbReference type="OrthoDB" id="10253113at2759"/>
<evidence type="ECO:0000256" key="5">
    <source>
        <dbReference type="ARBA" id="ARBA00031269"/>
    </source>
</evidence>
<comment type="function">
    <text evidence="4">Component of the cytosolic Fe/S protein assembly machinery. Required for maturation of extramitochondrial Fe/S proteins. May play a role in the transfer of pre-assembled Fe/S clusters to target apoproteins.</text>
</comment>
<dbReference type="AlphaFoldDB" id="A0A6A6WJH2"/>
<evidence type="ECO:0000313" key="9">
    <source>
        <dbReference type="Proteomes" id="UP000799437"/>
    </source>
</evidence>
<evidence type="ECO:0000313" key="8">
    <source>
        <dbReference type="EMBL" id="KAF2761937.1"/>
    </source>
</evidence>
<dbReference type="Proteomes" id="UP000799437">
    <property type="component" value="Unassembled WGS sequence"/>
</dbReference>
<keyword evidence="2" id="KW-0408">Iron</keyword>